<evidence type="ECO:0000313" key="2">
    <source>
        <dbReference type="EMBL" id="CAL1381111.1"/>
    </source>
</evidence>
<reference evidence="2 3" key="1">
    <citation type="submission" date="2024-04" db="EMBL/GenBank/DDBJ databases">
        <authorList>
            <person name="Fracassetti M."/>
        </authorList>
    </citation>
    <scope>NUCLEOTIDE SEQUENCE [LARGE SCALE GENOMIC DNA]</scope>
</reference>
<feature type="region of interest" description="Disordered" evidence="1">
    <location>
        <begin position="1"/>
        <end position="23"/>
    </location>
</feature>
<dbReference type="EMBL" id="OZ034817">
    <property type="protein sequence ID" value="CAL1381111.1"/>
    <property type="molecule type" value="Genomic_DNA"/>
</dbReference>
<accession>A0AAV2E5C6</accession>
<protein>
    <submittedName>
        <fullName evidence="2">Uncharacterized protein</fullName>
    </submittedName>
</protein>
<dbReference type="Proteomes" id="UP001497516">
    <property type="component" value="Chromosome 4"/>
</dbReference>
<dbReference type="AlphaFoldDB" id="A0AAV2E5C6"/>
<gene>
    <name evidence="2" type="ORF">LTRI10_LOCUS22514</name>
</gene>
<sequence>MKQPRAKSNKQPNKDLKSRNEEQTLPDLSKCYLHISLDDFKRSDGHVSETATEDIAESTGGIESRRVHLDLPGIALQQVPVHV</sequence>
<proteinExistence type="predicted"/>
<evidence type="ECO:0000256" key="1">
    <source>
        <dbReference type="SAM" id="MobiDB-lite"/>
    </source>
</evidence>
<evidence type="ECO:0000313" key="3">
    <source>
        <dbReference type="Proteomes" id="UP001497516"/>
    </source>
</evidence>
<keyword evidence="3" id="KW-1185">Reference proteome</keyword>
<organism evidence="2 3">
    <name type="scientific">Linum trigynum</name>
    <dbReference type="NCBI Taxonomy" id="586398"/>
    <lineage>
        <taxon>Eukaryota</taxon>
        <taxon>Viridiplantae</taxon>
        <taxon>Streptophyta</taxon>
        <taxon>Embryophyta</taxon>
        <taxon>Tracheophyta</taxon>
        <taxon>Spermatophyta</taxon>
        <taxon>Magnoliopsida</taxon>
        <taxon>eudicotyledons</taxon>
        <taxon>Gunneridae</taxon>
        <taxon>Pentapetalae</taxon>
        <taxon>rosids</taxon>
        <taxon>fabids</taxon>
        <taxon>Malpighiales</taxon>
        <taxon>Linaceae</taxon>
        <taxon>Linum</taxon>
    </lineage>
</organism>
<feature type="compositionally biased region" description="Basic and acidic residues" evidence="1">
    <location>
        <begin position="12"/>
        <end position="22"/>
    </location>
</feature>
<name>A0AAV2E5C6_9ROSI</name>